<proteinExistence type="inferred from homology"/>
<organism evidence="6 7">
    <name type="scientific">Wallemia ichthyophaga</name>
    <dbReference type="NCBI Taxonomy" id="245174"/>
    <lineage>
        <taxon>Eukaryota</taxon>
        <taxon>Fungi</taxon>
        <taxon>Dikarya</taxon>
        <taxon>Basidiomycota</taxon>
        <taxon>Wallemiomycotina</taxon>
        <taxon>Wallemiomycetes</taxon>
        <taxon>Wallemiales</taxon>
        <taxon>Wallemiaceae</taxon>
        <taxon>Wallemia</taxon>
    </lineage>
</organism>
<comment type="subcellular location">
    <subcellularLocation>
        <location evidence="1">Nucleus</location>
    </subcellularLocation>
</comment>
<feature type="domain" description="PH" evidence="5">
    <location>
        <begin position="101"/>
        <end position="237"/>
    </location>
</feature>
<feature type="compositionally biased region" description="Polar residues" evidence="4">
    <location>
        <begin position="487"/>
        <end position="504"/>
    </location>
</feature>
<accession>A0A4T0J2U4</accession>
<feature type="compositionally biased region" description="Low complexity" evidence="4">
    <location>
        <begin position="271"/>
        <end position="309"/>
    </location>
</feature>
<feature type="region of interest" description="Disordered" evidence="4">
    <location>
        <begin position="271"/>
        <end position="313"/>
    </location>
</feature>
<dbReference type="SUPFAM" id="SSF50729">
    <property type="entry name" value="PH domain-like"/>
    <property type="match status" value="1"/>
</dbReference>
<dbReference type="InterPro" id="IPR001849">
    <property type="entry name" value="PH_domain"/>
</dbReference>
<comment type="caution">
    <text evidence="6">The sequence shown here is derived from an EMBL/GenBank/DDBJ whole genome shotgun (WGS) entry which is preliminary data.</text>
</comment>
<dbReference type="InterPro" id="IPR019148">
    <property type="entry name" value="Nuclear_protein_DGCR14_ESS-2"/>
</dbReference>
<keyword evidence="3" id="KW-0539">Nucleus</keyword>
<dbReference type="AlphaFoldDB" id="A0A4T0J2U4"/>
<comment type="similarity">
    <text evidence="2">Belongs to the ESS2 family.</text>
</comment>
<feature type="region of interest" description="Disordered" evidence="4">
    <location>
        <begin position="864"/>
        <end position="989"/>
    </location>
</feature>
<dbReference type="EMBL" id="SPOI01000169">
    <property type="protein sequence ID" value="TIB34141.1"/>
    <property type="molecule type" value="Genomic_DNA"/>
</dbReference>
<dbReference type="InterPro" id="IPR011993">
    <property type="entry name" value="PH-like_dom_sf"/>
</dbReference>
<dbReference type="Pfam" id="PF09751">
    <property type="entry name" value="Es2"/>
    <property type="match status" value="2"/>
</dbReference>
<evidence type="ECO:0000256" key="1">
    <source>
        <dbReference type="ARBA" id="ARBA00004123"/>
    </source>
</evidence>
<feature type="compositionally biased region" description="Low complexity" evidence="4">
    <location>
        <begin position="517"/>
        <end position="528"/>
    </location>
</feature>
<evidence type="ECO:0000313" key="6">
    <source>
        <dbReference type="EMBL" id="TIB34141.1"/>
    </source>
</evidence>
<dbReference type="PANTHER" id="PTHR12940:SF0">
    <property type="entry name" value="SPLICING FACTOR ESS-2 HOMOLOG"/>
    <property type="match status" value="1"/>
</dbReference>
<dbReference type="PANTHER" id="PTHR12940">
    <property type="entry name" value="ES-2 PROTEIN - RELATED"/>
    <property type="match status" value="1"/>
</dbReference>
<feature type="region of interest" description="Disordered" evidence="4">
    <location>
        <begin position="460"/>
        <end position="528"/>
    </location>
</feature>
<evidence type="ECO:0000256" key="3">
    <source>
        <dbReference type="ARBA" id="ARBA00023242"/>
    </source>
</evidence>
<protein>
    <recommendedName>
        <fullName evidence="5">PH domain-containing protein</fullName>
    </recommendedName>
</protein>
<feature type="compositionally biased region" description="Basic and acidic residues" evidence="4">
    <location>
        <begin position="874"/>
        <end position="885"/>
    </location>
</feature>
<name>A0A4T0J2U4_WALIC</name>
<dbReference type="SMART" id="SM00233">
    <property type="entry name" value="PH"/>
    <property type="match status" value="1"/>
</dbReference>
<dbReference type="GO" id="GO:0071013">
    <property type="term" value="C:catalytic step 2 spliceosome"/>
    <property type="evidence" value="ECO:0007669"/>
    <property type="project" value="TreeGrafter"/>
</dbReference>
<evidence type="ECO:0000259" key="5">
    <source>
        <dbReference type="PROSITE" id="PS50003"/>
    </source>
</evidence>
<reference evidence="6 7" key="1">
    <citation type="submission" date="2019-03" db="EMBL/GenBank/DDBJ databases">
        <title>Sequencing 23 genomes of Wallemia ichthyophaga.</title>
        <authorList>
            <person name="Gostincar C."/>
        </authorList>
    </citation>
    <scope>NUCLEOTIDE SEQUENCE [LARGE SCALE GENOMIC DNA]</scope>
    <source>
        <strain evidence="6 7">EXF-6200</strain>
    </source>
</reference>
<evidence type="ECO:0000256" key="4">
    <source>
        <dbReference type="SAM" id="MobiDB-lite"/>
    </source>
</evidence>
<dbReference type="Proteomes" id="UP000310689">
    <property type="component" value="Unassembled WGS sequence"/>
</dbReference>
<dbReference type="CDD" id="cd00821">
    <property type="entry name" value="PH"/>
    <property type="match status" value="1"/>
</dbReference>
<dbReference type="Gene3D" id="2.30.29.30">
    <property type="entry name" value="Pleckstrin-homology domain (PH domain)/Phosphotyrosine-binding domain (PTB)"/>
    <property type="match status" value="1"/>
</dbReference>
<evidence type="ECO:0000256" key="2">
    <source>
        <dbReference type="ARBA" id="ARBA00009072"/>
    </source>
</evidence>
<dbReference type="PROSITE" id="PS50003">
    <property type="entry name" value="PH_DOMAIN"/>
    <property type="match status" value="1"/>
</dbReference>
<sequence>MSKRDFIRNTNYIGISEYFLEYLYDNTCFTPFIKLVDATRLPSNHPYSYILSNSLDRLRLPTLSKPNDAKFSLSDAYSLSKLNSLFINAPIIRLSTNEFLRLTHYSKLSIKLPKNTLWRSFVVILTGSQLLLYKNMSVLASIRSEIVKFNGLVKEHLTSSNNTHASLNLRNLDTPSQYSFKPDDIIPLDDSVALVDHSYSKHPNTITLHSRKCKYLLQTHSIESMHLWISLINYSAAFKWANVRIRGHSLSDSHLHYAGLKARSRLHSSASTSEFARASTATSTSASTPASTPTPTSSQSSPQSPTSPTLNRVGDFDSAVDSISAHMHASSNAHSRSSKLKTKLAHLTRLQEENSAHLSDTLNKLELCGTLTPFRRSTRSRLNGELVAMLTGALAELRVAEAKYASVAATLAGDLAVEEKIEARSVSVGMRAAAVHSQASRVRRAQSMFVGEGVGGVGGEVGNLEGVQGTDHTTDHSPNRSPDALQHTASIRSNRTQKYSSATSLAPEEQDNEEYPSNSTSTTATSSNNHYGHISVIKMPDAAHSDSLIIPRTPVTSLSSQIVLSEEAYTAALSAIIKRDFFPHLKAADELSASVNNWRGGGTPATTTAATPTPANAPHSYSFASLSLSEFQSRFTSEDNASFSYQLHKANKRRREVYRWAYDAEQLANERIQLANAGMNERIEGVHNPMDDGERKLLAATEGKLHTTTSQISQHAGEGNSQALVRREKQSMRELELGVEKRSTEHGLMPTSTSQQDNRSAAVTAWPLTAANNLMFQPDATTPNFGYRGHFATRHREAENRAKRVTNYSATHLSGAHGDGVGDGESSATGSVDTNAINAAVNAGADSGASTPTHTLPSVRGYTFVESSSQPEPEPQKRTRGRVDKEEETVWDSPGDFKIPRLSRRDRLGQQLASQAQNKAKGGTSGAGVTPNTPAKTPRSVALSPAGHALLQKTKSRRDNGATEAPIRSRINQSPDIRRKDRPWTPTPK</sequence>
<gene>
    <name evidence="6" type="ORF">E3P86_02862</name>
</gene>
<evidence type="ECO:0000313" key="7">
    <source>
        <dbReference type="Proteomes" id="UP000310689"/>
    </source>
</evidence>